<dbReference type="InterPro" id="IPR050306">
    <property type="entry name" value="PfkB_Carbo_kinase"/>
</dbReference>
<evidence type="ECO:0000313" key="7">
    <source>
        <dbReference type="EMBL" id="MFD2419847.1"/>
    </source>
</evidence>
<dbReference type="RefSeq" id="WP_378267874.1">
    <property type="nucleotide sequence ID" value="NZ_JBHUKR010000015.1"/>
</dbReference>
<accession>A0ABW5FZ49</accession>
<dbReference type="PANTHER" id="PTHR43085">
    <property type="entry name" value="HEXOKINASE FAMILY MEMBER"/>
    <property type="match status" value="1"/>
</dbReference>
<dbReference type="Pfam" id="PF00294">
    <property type="entry name" value="PfkB"/>
    <property type="match status" value="1"/>
</dbReference>
<sequence length="308" mass="30934">MSHYDVLLLGEPLVEISTLAPFRAGVAARIGISGDVVNAAAAAVAAGASVGLIARITEDELGEAVAAYIRELGVDDALLRRVPGQQGIYLQHGDPEGERQFCYARTGSVGAALCPADLDPALLGSAGAVLASGITCAISATAKAAVREAARLSKRFVYDPNFRPRLGTAEDAAETLATLAPMATLVTPSAPGEIAMLLGTADPVVAVAKLRERGADAVAVTRGSAGVYLGDSTGSREYPAIPAPEVVDQTGAGDVFAGTVTARLALGDPLDEAVLLGAAAASLSVGGRGGTGRIASLPEVIAHAGFAR</sequence>
<organism evidence="7 8">
    <name type="scientific">Amycolatopsis pigmentata</name>
    <dbReference type="NCBI Taxonomy" id="450801"/>
    <lineage>
        <taxon>Bacteria</taxon>
        <taxon>Bacillati</taxon>
        <taxon>Actinomycetota</taxon>
        <taxon>Actinomycetes</taxon>
        <taxon>Pseudonocardiales</taxon>
        <taxon>Pseudonocardiaceae</taxon>
        <taxon>Amycolatopsis</taxon>
    </lineage>
</organism>
<evidence type="ECO:0000313" key="8">
    <source>
        <dbReference type="Proteomes" id="UP001597417"/>
    </source>
</evidence>
<keyword evidence="5" id="KW-0067">ATP-binding</keyword>
<dbReference type="CDD" id="cd01166">
    <property type="entry name" value="KdgK"/>
    <property type="match status" value="1"/>
</dbReference>
<evidence type="ECO:0000256" key="2">
    <source>
        <dbReference type="ARBA" id="ARBA00022679"/>
    </source>
</evidence>
<dbReference type="Proteomes" id="UP001597417">
    <property type="component" value="Unassembled WGS sequence"/>
</dbReference>
<name>A0ABW5FZ49_9PSEU</name>
<evidence type="ECO:0000256" key="5">
    <source>
        <dbReference type="ARBA" id="ARBA00022840"/>
    </source>
</evidence>
<protein>
    <submittedName>
        <fullName evidence="7">Sugar kinase</fullName>
    </submittedName>
</protein>
<dbReference type="InterPro" id="IPR011611">
    <property type="entry name" value="PfkB_dom"/>
</dbReference>
<evidence type="ECO:0000256" key="4">
    <source>
        <dbReference type="ARBA" id="ARBA00022777"/>
    </source>
</evidence>
<gene>
    <name evidence="7" type="ORF">ACFSXZ_26305</name>
</gene>
<dbReference type="Gene3D" id="3.40.1190.20">
    <property type="match status" value="1"/>
</dbReference>
<dbReference type="SUPFAM" id="SSF53613">
    <property type="entry name" value="Ribokinase-like"/>
    <property type="match status" value="1"/>
</dbReference>
<reference evidence="8" key="1">
    <citation type="journal article" date="2019" name="Int. J. Syst. Evol. Microbiol.">
        <title>The Global Catalogue of Microorganisms (GCM) 10K type strain sequencing project: providing services to taxonomists for standard genome sequencing and annotation.</title>
        <authorList>
            <consortium name="The Broad Institute Genomics Platform"/>
            <consortium name="The Broad Institute Genome Sequencing Center for Infectious Disease"/>
            <person name="Wu L."/>
            <person name="Ma J."/>
        </authorList>
    </citation>
    <scope>NUCLEOTIDE SEQUENCE [LARGE SCALE GENOMIC DNA]</scope>
    <source>
        <strain evidence="8">CGMCC 4.7645</strain>
    </source>
</reference>
<keyword evidence="2" id="KW-0808">Transferase</keyword>
<dbReference type="InterPro" id="IPR029056">
    <property type="entry name" value="Ribokinase-like"/>
</dbReference>
<keyword evidence="3" id="KW-0547">Nucleotide-binding</keyword>
<evidence type="ECO:0000256" key="3">
    <source>
        <dbReference type="ARBA" id="ARBA00022741"/>
    </source>
</evidence>
<proteinExistence type="inferred from homology"/>
<dbReference type="GO" id="GO:0016301">
    <property type="term" value="F:kinase activity"/>
    <property type="evidence" value="ECO:0007669"/>
    <property type="project" value="UniProtKB-KW"/>
</dbReference>
<comment type="similarity">
    <text evidence="1">Belongs to the carbohydrate kinase PfkB family.</text>
</comment>
<keyword evidence="8" id="KW-1185">Reference proteome</keyword>
<comment type="caution">
    <text evidence="7">The sequence shown here is derived from an EMBL/GenBank/DDBJ whole genome shotgun (WGS) entry which is preliminary data.</text>
</comment>
<evidence type="ECO:0000256" key="1">
    <source>
        <dbReference type="ARBA" id="ARBA00010688"/>
    </source>
</evidence>
<evidence type="ECO:0000259" key="6">
    <source>
        <dbReference type="Pfam" id="PF00294"/>
    </source>
</evidence>
<feature type="domain" description="Carbohydrate kinase PfkB" evidence="6">
    <location>
        <begin position="34"/>
        <end position="291"/>
    </location>
</feature>
<dbReference type="PANTHER" id="PTHR43085:SF1">
    <property type="entry name" value="PSEUDOURIDINE KINASE-RELATED"/>
    <property type="match status" value="1"/>
</dbReference>
<dbReference type="EMBL" id="JBHUKR010000015">
    <property type="protein sequence ID" value="MFD2419847.1"/>
    <property type="molecule type" value="Genomic_DNA"/>
</dbReference>
<keyword evidence="4 7" id="KW-0418">Kinase</keyword>